<evidence type="ECO:0000259" key="1">
    <source>
        <dbReference type="Pfam" id="PF13843"/>
    </source>
</evidence>
<keyword evidence="3" id="KW-1185">Reference proteome</keyword>
<gene>
    <name evidence="2" type="ORF">PECUL_23A004039</name>
</gene>
<dbReference type="Pfam" id="PF13843">
    <property type="entry name" value="DDE_Tnp_1_7"/>
    <property type="match status" value="1"/>
</dbReference>
<feature type="domain" description="PiggyBac transposable element-derived protein" evidence="1">
    <location>
        <begin position="2"/>
        <end position="112"/>
    </location>
</feature>
<dbReference type="PANTHER" id="PTHR47272:SF1">
    <property type="entry name" value="PIGGYBAC TRANSPOSABLE ELEMENT-DERIVED PROTEIN 3-LIKE"/>
    <property type="match status" value="1"/>
</dbReference>
<reference evidence="2" key="1">
    <citation type="submission" date="2022-03" db="EMBL/GenBank/DDBJ databases">
        <authorList>
            <person name="Alioto T."/>
            <person name="Alioto T."/>
            <person name="Gomez Garrido J."/>
        </authorList>
    </citation>
    <scope>NUCLEOTIDE SEQUENCE</scope>
</reference>
<proteinExistence type="predicted"/>
<evidence type="ECO:0000313" key="2">
    <source>
        <dbReference type="EMBL" id="CAH2283293.1"/>
    </source>
</evidence>
<accession>A0AAD1W3K9</accession>
<dbReference type="PANTHER" id="PTHR47272">
    <property type="entry name" value="DDE_TNP_1_7 DOMAIN-CONTAINING PROTEIN"/>
    <property type="match status" value="1"/>
</dbReference>
<name>A0AAD1W3K9_PELCU</name>
<protein>
    <recommendedName>
        <fullName evidence="1">PiggyBac transposable element-derived protein domain-containing protein</fullName>
    </recommendedName>
</protein>
<organism evidence="2 3">
    <name type="scientific">Pelobates cultripes</name>
    <name type="common">Western spadefoot toad</name>
    <dbReference type="NCBI Taxonomy" id="61616"/>
    <lineage>
        <taxon>Eukaryota</taxon>
        <taxon>Metazoa</taxon>
        <taxon>Chordata</taxon>
        <taxon>Craniata</taxon>
        <taxon>Vertebrata</taxon>
        <taxon>Euteleostomi</taxon>
        <taxon>Amphibia</taxon>
        <taxon>Batrachia</taxon>
        <taxon>Anura</taxon>
        <taxon>Pelobatoidea</taxon>
        <taxon>Pelobatidae</taxon>
        <taxon>Pelobates</taxon>
    </lineage>
</organism>
<dbReference type="Proteomes" id="UP001295444">
    <property type="component" value="Chromosome 04"/>
</dbReference>
<sequence length="113" mass="12895">MLQKKIYLCGIDHVDRKNMPKNLKADKGMKRGAVDTMSANGVTCVKWIDNRSVTLLSNFLTCKKDMTHVLRRQAGCTEKLHIPCPTIVTIYNKYMGGVDLMDQKKVSYETDRK</sequence>
<dbReference type="AlphaFoldDB" id="A0AAD1W3K9"/>
<dbReference type="EMBL" id="OW240915">
    <property type="protein sequence ID" value="CAH2283293.1"/>
    <property type="molecule type" value="Genomic_DNA"/>
</dbReference>
<evidence type="ECO:0000313" key="3">
    <source>
        <dbReference type="Proteomes" id="UP001295444"/>
    </source>
</evidence>
<dbReference type="InterPro" id="IPR029526">
    <property type="entry name" value="PGBD"/>
</dbReference>